<dbReference type="Proteomes" id="UP000001861">
    <property type="component" value="Unassembled WGS sequence"/>
</dbReference>
<dbReference type="InterPro" id="IPR011333">
    <property type="entry name" value="SKP1/BTB/POZ_sf"/>
</dbReference>
<organism evidence="2 3">
    <name type="scientific">Coprinopsis cinerea (strain Okayama-7 / 130 / ATCC MYA-4618 / FGSC 9003)</name>
    <name type="common">Inky cap fungus</name>
    <name type="synonym">Hormographiella aspergillata</name>
    <dbReference type="NCBI Taxonomy" id="240176"/>
    <lineage>
        <taxon>Eukaryota</taxon>
        <taxon>Fungi</taxon>
        <taxon>Dikarya</taxon>
        <taxon>Basidiomycota</taxon>
        <taxon>Agaricomycotina</taxon>
        <taxon>Agaricomycetes</taxon>
        <taxon>Agaricomycetidae</taxon>
        <taxon>Agaricales</taxon>
        <taxon>Agaricineae</taxon>
        <taxon>Psathyrellaceae</taxon>
        <taxon>Coprinopsis</taxon>
    </lineage>
</organism>
<dbReference type="SUPFAM" id="SSF54695">
    <property type="entry name" value="POZ domain"/>
    <property type="match status" value="1"/>
</dbReference>
<proteinExistence type="predicted"/>
<dbReference type="AlphaFoldDB" id="A8N4X5"/>
<dbReference type="eggNOG" id="ENOG502SQWF">
    <property type="taxonomic scope" value="Eukaryota"/>
</dbReference>
<reference evidence="2 3" key="1">
    <citation type="journal article" date="2010" name="Proc. Natl. Acad. Sci. U.S.A.">
        <title>Insights into evolution of multicellular fungi from the assembled chromosomes of the mushroom Coprinopsis cinerea (Coprinus cinereus).</title>
        <authorList>
            <person name="Stajich J.E."/>
            <person name="Wilke S.K."/>
            <person name="Ahren D."/>
            <person name="Au C.H."/>
            <person name="Birren B.W."/>
            <person name="Borodovsky M."/>
            <person name="Burns C."/>
            <person name="Canback B."/>
            <person name="Casselton L.A."/>
            <person name="Cheng C.K."/>
            <person name="Deng J."/>
            <person name="Dietrich F.S."/>
            <person name="Fargo D.C."/>
            <person name="Farman M.L."/>
            <person name="Gathman A.C."/>
            <person name="Goldberg J."/>
            <person name="Guigo R."/>
            <person name="Hoegger P.J."/>
            <person name="Hooker J.B."/>
            <person name="Huggins A."/>
            <person name="James T.Y."/>
            <person name="Kamada T."/>
            <person name="Kilaru S."/>
            <person name="Kodira C."/>
            <person name="Kues U."/>
            <person name="Kupfer D."/>
            <person name="Kwan H.S."/>
            <person name="Lomsadze A."/>
            <person name="Li W."/>
            <person name="Lilly W.W."/>
            <person name="Ma L.J."/>
            <person name="Mackey A.J."/>
            <person name="Manning G."/>
            <person name="Martin F."/>
            <person name="Muraguchi H."/>
            <person name="Natvig D.O."/>
            <person name="Palmerini H."/>
            <person name="Ramesh M.A."/>
            <person name="Rehmeyer C.J."/>
            <person name="Roe B.A."/>
            <person name="Shenoy N."/>
            <person name="Stanke M."/>
            <person name="Ter-Hovhannisyan V."/>
            <person name="Tunlid A."/>
            <person name="Velagapudi R."/>
            <person name="Vision T.J."/>
            <person name="Zeng Q."/>
            <person name="Zolan M.E."/>
            <person name="Pukkila P.J."/>
        </authorList>
    </citation>
    <scope>NUCLEOTIDE SEQUENCE [LARGE SCALE GENOMIC DNA]</scope>
    <source>
        <strain evidence="3">Okayama-7 / 130 / ATCC MYA-4618 / FGSC 9003</strain>
    </source>
</reference>
<dbReference type="RefSeq" id="XP_001829986.2">
    <property type="nucleotide sequence ID" value="XM_001829934.2"/>
</dbReference>
<dbReference type="VEuPathDB" id="FungiDB:CC1G_04675"/>
<dbReference type="KEGG" id="cci:CC1G_04675"/>
<dbReference type="OMA" id="STHIREW"/>
<dbReference type="HOGENOM" id="CLU_047592_2_0_1"/>
<protein>
    <recommendedName>
        <fullName evidence="1">BTB domain-containing protein</fullName>
    </recommendedName>
</protein>
<comment type="caution">
    <text evidence="2">The sequence shown here is derived from an EMBL/GenBank/DDBJ whole genome shotgun (WGS) entry which is preliminary data.</text>
</comment>
<dbReference type="EMBL" id="AACS02000003">
    <property type="protein sequence ID" value="EAU91908.2"/>
    <property type="molecule type" value="Genomic_DNA"/>
</dbReference>
<evidence type="ECO:0000259" key="1">
    <source>
        <dbReference type="SMART" id="SM00225"/>
    </source>
</evidence>
<sequence>MDTSAPDAGLGQDPPPTKNALYFLRIVVFKAENELFQVPVLYFMSESQFFRDMFKLPPPEGAPVDGSSEDHPIVLEGIRALEFQALLKVMFTQKKEELGTEEWEGVLKLSDMWEMHRFKSLAVKNLGSWVSAQDPVSRILLGRKYNVDDWQGGAYAELVRREEPISLDDLSALGADAALKICSLRERCHPVKTITKVIQEYVYHPNRPPTSETETEACEWTLQARRQEVPGKELIDLEEQVGVIFGIRMPLHRGPYICAGYTVNV</sequence>
<gene>
    <name evidence="2" type="ORF">CC1G_04675</name>
</gene>
<dbReference type="Gene3D" id="3.30.710.10">
    <property type="entry name" value="Potassium Channel Kv1.1, Chain A"/>
    <property type="match status" value="1"/>
</dbReference>
<dbReference type="Pfam" id="PF00651">
    <property type="entry name" value="BTB"/>
    <property type="match status" value="1"/>
</dbReference>
<accession>A8N4X5</accession>
<dbReference type="InterPro" id="IPR000210">
    <property type="entry name" value="BTB/POZ_dom"/>
</dbReference>
<dbReference type="OrthoDB" id="2593747at2759"/>
<feature type="domain" description="BTB" evidence="1">
    <location>
        <begin position="25"/>
        <end position="130"/>
    </location>
</feature>
<dbReference type="SMART" id="SM00225">
    <property type="entry name" value="BTB"/>
    <property type="match status" value="1"/>
</dbReference>
<dbReference type="CDD" id="cd18186">
    <property type="entry name" value="BTB_POZ_ZBTB_KLHL-like"/>
    <property type="match status" value="1"/>
</dbReference>
<evidence type="ECO:0000313" key="3">
    <source>
        <dbReference type="Proteomes" id="UP000001861"/>
    </source>
</evidence>
<evidence type="ECO:0000313" key="2">
    <source>
        <dbReference type="EMBL" id="EAU91908.2"/>
    </source>
</evidence>
<dbReference type="InParanoid" id="A8N4X5"/>
<dbReference type="GeneID" id="6006425"/>
<dbReference type="STRING" id="240176.A8N4X5"/>
<name>A8N4X5_COPC7</name>
<keyword evidence="3" id="KW-1185">Reference proteome</keyword>